<dbReference type="SUPFAM" id="SSF55073">
    <property type="entry name" value="Nucleotide cyclase"/>
    <property type="match status" value="1"/>
</dbReference>
<evidence type="ECO:0000313" key="2">
    <source>
        <dbReference type="EMBL" id="MFD2416953.1"/>
    </source>
</evidence>
<evidence type="ECO:0000313" key="3">
    <source>
        <dbReference type="Proteomes" id="UP001597417"/>
    </source>
</evidence>
<reference evidence="3" key="1">
    <citation type="journal article" date="2019" name="Int. J. Syst. Evol. Microbiol.">
        <title>The Global Catalogue of Microorganisms (GCM) 10K type strain sequencing project: providing services to taxonomists for standard genome sequencing and annotation.</title>
        <authorList>
            <consortium name="The Broad Institute Genomics Platform"/>
            <consortium name="The Broad Institute Genome Sequencing Center for Infectious Disease"/>
            <person name="Wu L."/>
            <person name="Ma J."/>
        </authorList>
    </citation>
    <scope>NUCLEOTIDE SEQUENCE [LARGE SCALE GENOMIC DNA]</scope>
    <source>
        <strain evidence="3">CGMCC 4.7645</strain>
    </source>
</reference>
<protein>
    <recommendedName>
        <fullName evidence="1">Effector-associated domain-containing protein</fullName>
    </recommendedName>
</protein>
<gene>
    <name evidence="2" type="ORF">ACFSXZ_11535</name>
</gene>
<name>A0ABW5FQ36_9PSEU</name>
<feature type="domain" description="Effector-associated" evidence="1">
    <location>
        <begin position="224"/>
        <end position="304"/>
    </location>
</feature>
<proteinExistence type="predicted"/>
<sequence>MSEQLPEARNRFRTIVVVDVARFTDPARTEHHQRTVRQRLYEILEAAFDDSGVHWKRCKSEDRGDGALIFIPPEFPPGLLTDQLPGRLLTELRRHNASHAPEARIQLRVALNAGRIYEYSNGVAGQPVIDACRVVDAAAGKEALRRLGAPLALIATDPFYREVIEQDPAAAPSSYREIEVSVKQTHTRAWLRLPGHDGADLTAPGEPRVSWRRERASEGPFEIVEALLALPVFSDDGGRQFVVGQLRPAISGMVRYHPQPRMFLLSLVKTCEAHDGGLLELLELLRSFEGNESPALRRLAELIARRC</sequence>
<organism evidence="2 3">
    <name type="scientific">Amycolatopsis pigmentata</name>
    <dbReference type="NCBI Taxonomy" id="450801"/>
    <lineage>
        <taxon>Bacteria</taxon>
        <taxon>Bacillati</taxon>
        <taxon>Actinomycetota</taxon>
        <taxon>Actinomycetes</taxon>
        <taxon>Pseudonocardiales</taxon>
        <taxon>Pseudonocardiaceae</taxon>
        <taxon>Amycolatopsis</taxon>
    </lineage>
</organism>
<dbReference type="EMBL" id="JBHUKR010000006">
    <property type="protein sequence ID" value="MFD2416953.1"/>
    <property type="molecule type" value="Genomic_DNA"/>
</dbReference>
<dbReference type="InterPro" id="IPR029787">
    <property type="entry name" value="Nucleotide_cyclase"/>
</dbReference>
<dbReference type="Pfam" id="PF19956">
    <property type="entry name" value="EAD2"/>
    <property type="match status" value="1"/>
</dbReference>
<accession>A0ABW5FQ36</accession>
<dbReference type="Proteomes" id="UP001597417">
    <property type="component" value="Unassembled WGS sequence"/>
</dbReference>
<dbReference type="RefSeq" id="WP_378264209.1">
    <property type="nucleotide sequence ID" value="NZ_JBHUKR010000006.1"/>
</dbReference>
<comment type="caution">
    <text evidence="2">The sequence shown here is derived from an EMBL/GenBank/DDBJ whole genome shotgun (WGS) entry which is preliminary data.</text>
</comment>
<evidence type="ECO:0000259" key="1">
    <source>
        <dbReference type="Pfam" id="PF19956"/>
    </source>
</evidence>
<keyword evidence="3" id="KW-1185">Reference proteome</keyword>
<dbReference type="InterPro" id="IPR045431">
    <property type="entry name" value="EAD2"/>
</dbReference>
<dbReference type="Gene3D" id="3.30.70.1230">
    <property type="entry name" value="Nucleotide cyclase"/>
    <property type="match status" value="1"/>
</dbReference>